<evidence type="ECO:0000313" key="3">
    <source>
        <dbReference type="Proteomes" id="UP000652567"/>
    </source>
</evidence>
<dbReference type="AlphaFoldDB" id="A0A928V4G0"/>
<reference evidence="2" key="1">
    <citation type="submission" date="2018-07" db="EMBL/GenBank/DDBJ databases">
        <title>Genome assembly of strain Ka43.</title>
        <authorList>
            <person name="Kukolya J."/>
            <person name="Nagy I."/>
            <person name="Horvath B."/>
            <person name="Toth A."/>
        </authorList>
    </citation>
    <scope>NUCLEOTIDE SEQUENCE</scope>
    <source>
        <strain evidence="2">KB43</strain>
    </source>
</reference>
<protein>
    <submittedName>
        <fullName evidence="2">Uncharacterized protein</fullName>
    </submittedName>
</protein>
<name>A0A928V4G0_9GAMM</name>
<dbReference type="RefSeq" id="WP_193908551.1">
    <property type="nucleotide sequence ID" value="NZ_PRDL01000001.1"/>
</dbReference>
<comment type="caution">
    <text evidence="2">The sequence shown here is derived from an EMBL/GenBank/DDBJ whole genome shotgun (WGS) entry which is preliminary data.</text>
</comment>
<organism evidence="2 3">
    <name type="scientific">Cellvibrio polysaccharolyticus</name>
    <dbReference type="NCBI Taxonomy" id="2082724"/>
    <lineage>
        <taxon>Bacteria</taxon>
        <taxon>Pseudomonadati</taxon>
        <taxon>Pseudomonadota</taxon>
        <taxon>Gammaproteobacteria</taxon>
        <taxon>Cellvibrionales</taxon>
        <taxon>Cellvibrionaceae</taxon>
        <taxon>Cellvibrio</taxon>
    </lineage>
</organism>
<accession>A0A928V4G0</accession>
<dbReference type="EMBL" id="PRDL01000001">
    <property type="protein sequence ID" value="MBE8717020.1"/>
    <property type="molecule type" value="Genomic_DNA"/>
</dbReference>
<proteinExistence type="predicted"/>
<keyword evidence="3" id="KW-1185">Reference proteome</keyword>
<dbReference type="Proteomes" id="UP000652567">
    <property type="component" value="Unassembled WGS sequence"/>
</dbReference>
<evidence type="ECO:0000313" key="2">
    <source>
        <dbReference type="EMBL" id="MBE8717020.1"/>
    </source>
</evidence>
<feature type="compositionally biased region" description="Low complexity" evidence="1">
    <location>
        <begin position="1"/>
        <end position="13"/>
    </location>
</feature>
<sequence length="82" mass="9099">MTYLGPISTLPPSATLPPPTNPGARPQTTAIERSADATHGQPAFVERRRGQRRRQQQSPMLDTRQGRDRRKASTPPIIDIEV</sequence>
<gene>
    <name evidence="2" type="ORF">C4F51_07415</name>
</gene>
<evidence type="ECO:0000256" key="1">
    <source>
        <dbReference type="SAM" id="MobiDB-lite"/>
    </source>
</evidence>
<feature type="region of interest" description="Disordered" evidence="1">
    <location>
        <begin position="1"/>
        <end position="82"/>
    </location>
</feature>